<evidence type="ECO:0000256" key="5">
    <source>
        <dbReference type="ARBA" id="ARBA00022989"/>
    </source>
</evidence>
<dbReference type="InterPro" id="IPR052923">
    <property type="entry name" value="UPF0718"/>
</dbReference>
<dbReference type="NCBIfam" id="NF033936">
    <property type="entry name" value="CuZnOut_SO0444"/>
    <property type="match status" value="1"/>
</dbReference>
<evidence type="ECO:0000256" key="1">
    <source>
        <dbReference type="ARBA" id="ARBA00004651"/>
    </source>
</evidence>
<comment type="similarity">
    <text evidence="2">Belongs to the UPF0718 family.</text>
</comment>
<evidence type="ECO:0000256" key="7">
    <source>
        <dbReference type="SAM" id="Phobius"/>
    </source>
</evidence>
<reference evidence="8 9" key="1">
    <citation type="submission" date="2020-07" db="EMBL/GenBank/DDBJ databases">
        <title>Endozoicomonas sp. nov., isolated from sediment.</title>
        <authorList>
            <person name="Gu T."/>
        </authorList>
    </citation>
    <scope>NUCLEOTIDE SEQUENCE [LARGE SCALE GENOMIC DNA]</scope>
    <source>
        <strain evidence="8 9">SM1973</strain>
    </source>
</reference>
<evidence type="ECO:0000313" key="8">
    <source>
        <dbReference type="EMBL" id="NYZ64562.1"/>
    </source>
</evidence>
<proteinExistence type="inferred from homology"/>
<feature type="transmembrane region" description="Helical" evidence="7">
    <location>
        <begin position="284"/>
        <end position="306"/>
    </location>
</feature>
<evidence type="ECO:0000256" key="2">
    <source>
        <dbReference type="ARBA" id="ARBA00006386"/>
    </source>
</evidence>
<feature type="transmembrane region" description="Helical" evidence="7">
    <location>
        <begin position="326"/>
        <end position="345"/>
    </location>
</feature>
<keyword evidence="5 7" id="KW-1133">Transmembrane helix</keyword>
<evidence type="ECO:0000256" key="3">
    <source>
        <dbReference type="ARBA" id="ARBA00022475"/>
    </source>
</evidence>
<evidence type="ECO:0000256" key="4">
    <source>
        <dbReference type="ARBA" id="ARBA00022692"/>
    </source>
</evidence>
<feature type="transmembrane region" description="Helical" evidence="7">
    <location>
        <begin position="110"/>
        <end position="131"/>
    </location>
</feature>
<evidence type="ECO:0000256" key="6">
    <source>
        <dbReference type="ARBA" id="ARBA00023136"/>
    </source>
</evidence>
<evidence type="ECO:0000313" key="9">
    <source>
        <dbReference type="Proteomes" id="UP000569732"/>
    </source>
</evidence>
<keyword evidence="9" id="KW-1185">Reference proteome</keyword>
<organism evidence="8 9">
    <name type="scientific">Spartinivicinus marinus</name>
    <dbReference type="NCBI Taxonomy" id="2994442"/>
    <lineage>
        <taxon>Bacteria</taxon>
        <taxon>Pseudomonadati</taxon>
        <taxon>Pseudomonadota</taxon>
        <taxon>Gammaproteobacteria</taxon>
        <taxon>Oceanospirillales</taxon>
        <taxon>Zooshikellaceae</taxon>
        <taxon>Spartinivicinus</taxon>
    </lineage>
</organism>
<dbReference type="InterPro" id="IPR005524">
    <property type="entry name" value="DUF318"/>
</dbReference>
<dbReference type="EMBL" id="JACCKB010000001">
    <property type="protein sequence ID" value="NYZ64562.1"/>
    <property type="molecule type" value="Genomic_DNA"/>
</dbReference>
<sequence length="362" mass="38317">MTVATQFWILFTESAPWLLLGFFMAGLIKVFLPPAWVEKHLKRGRFSSVFKAAFIGAPLPLCSCGVIPAAIGVRRAGASKGATTAFMVATPETGVDSVSLSYAMMGPIMAIARPIAAIFSAITSGILVTLFENKLNEDLSSSSSCSSCCTQKNKPSCQNNNNNQVKKANSLYQKLIAALKFATTDLLADTAGWLLIGLLGAALITSYVPQTFFLEWGNGVIAMAVMVLIGIPMYICATASTPLAAGLMLAGISPGAALVFMLAGPATNIATLGVIGRELGKRSLVACLIGVISTAIFSGLALDATINYFGWSIALAGNQSHHISGIGWETFMALLLAGLMARVYWQKMRRQYLPSLMNITKA</sequence>
<feature type="transmembrane region" description="Helical" evidence="7">
    <location>
        <begin position="17"/>
        <end position="37"/>
    </location>
</feature>
<dbReference type="Proteomes" id="UP000569732">
    <property type="component" value="Unassembled WGS sequence"/>
</dbReference>
<keyword evidence="4 7" id="KW-0812">Transmembrane</keyword>
<keyword evidence="6 7" id="KW-0472">Membrane</keyword>
<feature type="transmembrane region" description="Helical" evidence="7">
    <location>
        <begin position="191"/>
        <end position="209"/>
    </location>
</feature>
<dbReference type="Pfam" id="PF03773">
    <property type="entry name" value="ArsP_1"/>
    <property type="match status" value="1"/>
</dbReference>
<accession>A0A853HZN0</accession>
<protein>
    <submittedName>
        <fullName evidence="8">SO_0444 family Cu/Zn efflux transporter</fullName>
    </submittedName>
</protein>
<dbReference type="PANTHER" id="PTHR34184:SF4">
    <property type="entry name" value="UPF0718 PROTEIN YCGR"/>
    <property type="match status" value="1"/>
</dbReference>
<dbReference type="RefSeq" id="WP_180566587.1">
    <property type="nucleotide sequence ID" value="NZ_JACCKB010000001.1"/>
</dbReference>
<name>A0A853HZN0_9GAMM</name>
<comment type="caution">
    <text evidence="8">The sequence shown here is derived from an EMBL/GenBank/DDBJ whole genome shotgun (WGS) entry which is preliminary data.</text>
</comment>
<dbReference type="PANTHER" id="PTHR34184">
    <property type="entry name" value="UPF0718 PROTEIN YCGR"/>
    <property type="match status" value="1"/>
</dbReference>
<feature type="transmembrane region" description="Helical" evidence="7">
    <location>
        <begin position="241"/>
        <end position="263"/>
    </location>
</feature>
<dbReference type="AlphaFoldDB" id="A0A853HZN0"/>
<dbReference type="GO" id="GO:0005886">
    <property type="term" value="C:plasma membrane"/>
    <property type="evidence" value="ECO:0007669"/>
    <property type="project" value="UniProtKB-SubCell"/>
</dbReference>
<gene>
    <name evidence="8" type="ORF">H0A36_00990</name>
</gene>
<comment type="subcellular location">
    <subcellularLocation>
        <location evidence="1">Cell membrane</location>
        <topology evidence="1">Multi-pass membrane protein</topology>
    </subcellularLocation>
</comment>
<feature type="transmembrane region" description="Helical" evidence="7">
    <location>
        <begin position="216"/>
        <end position="235"/>
    </location>
</feature>
<keyword evidence="3" id="KW-1003">Cell membrane</keyword>